<name>A0A2R6XW64_MARPO</name>
<protein>
    <submittedName>
        <fullName evidence="2">Uncharacterized protein</fullName>
    </submittedName>
</protein>
<sequence length="164" mass="18228">MPRSLVRHYDVQTSMPPSPSLSRPTSPRLKPISRCRERETEREREGAAPAIDWAQSCAGHIPRLSLWRPDRPAFVAIRVASIFVVGRIRGPRIRRSSKIWSPGGTKVTITGAARRSQVDLSVEDPADHNGVAQSQINRPWCTADDLEWCSSMYVIIKAGPCLCG</sequence>
<evidence type="ECO:0000256" key="1">
    <source>
        <dbReference type="SAM" id="MobiDB-lite"/>
    </source>
</evidence>
<reference evidence="3" key="1">
    <citation type="journal article" date="2017" name="Cell">
        <title>Insights into land plant evolution garnered from the Marchantia polymorpha genome.</title>
        <authorList>
            <person name="Bowman J.L."/>
            <person name="Kohchi T."/>
            <person name="Yamato K.T."/>
            <person name="Jenkins J."/>
            <person name="Shu S."/>
            <person name="Ishizaki K."/>
            <person name="Yamaoka S."/>
            <person name="Nishihama R."/>
            <person name="Nakamura Y."/>
            <person name="Berger F."/>
            <person name="Adam C."/>
            <person name="Aki S.S."/>
            <person name="Althoff F."/>
            <person name="Araki T."/>
            <person name="Arteaga-Vazquez M.A."/>
            <person name="Balasubrmanian S."/>
            <person name="Barry K."/>
            <person name="Bauer D."/>
            <person name="Boehm C.R."/>
            <person name="Briginshaw L."/>
            <person name="Caballero-Perez J."/>
            <person name="Catarino B."/>
            <person name="Chen F."/>
            <person name="Chiyoda S."/>
            <person name="Chovatia M."/>
            <person name="Davies K.M."/>
            <person name="Delmans M."/>
            <person name="Demura T."/>
            <person name="Dierschke T."/>
            <person name="Dolan L."/>
            <person name="Dorantes-Acosta A.E."/>
            <person name="Eklund D.M."/>
            <person name="Florent S.N."/>
            <person name="Flores-Sandoval E."/>
            <person name="Fujiyama A."/>
            <person name="Fukuzawa H."/>
            <person name="Galik B."/>
            <person name="Grimanelli D."/>
            <person name="Grimwood J."/>
            <person name="Grossniklaus U."/>
            <person name="Hamada T."/>
            <person name="Haseloff J."/>
            <person name="Hetherington A.J."/>
            <person name="Higo A."/>
            <person name="Hirakawa Y."/>
            <person name="Hundley H.N."/>
            <person name="Ikeda Y."/>
            <person name="Inoue K."/>
            <person name="Inoue S.I."/>
            <person name="Ishida S."/>
            <person name="Jia Q."/>
            <person name="Kakita M."/>
            <person name="Kanazawa T."/>
            <person name="Kawai Y."/>
            <person name="Kawashima T."/>
            <person name="Kennedy M."/>
            <person name="Kinose K."/>
            <person name="Kinoshita T."/>
            <person name="Kohara Y."/>
            <person name="Koide E."/>
            <person name="Komatsu K."/>
            <person name="Kopischke S."/>
            <person name="Kubo M."/>
            <person name="Kyozuka J."/>
            <person name="Lagercrantz U."/>
            <person name="Lin S.S."/>
            <person name="Lindquist E."/>
            <person name="Lipzen A.M."/>
            <person name="Lu C.W."/>
            <person name="De Luna E."/>
            <person name="Martienssen R.A."/>
            <person name="Minamino N."/>
            <person name="Mizutani M."/>
            <person name="Mizutani M."/>
            <person name="Mochizuki N."/>
            <person name="Monte I."/>
            <person name="Mosher R."/>
            <person name="Nagasaki H."/>
            <person name="Nakagami H."/>
            <person name="Naramoto S."/>
            <person name="Nishitani K."/>
            <person name="Ohtani M."/>
            <person name="Okamoto T."/>
            <person name="Okumura M."/>
            <person name="Phillips J."/>
            <person name="Pollak B."/>
            <person name="Reinders A."/>
            <person name="Rovekamp M."/>
            <person name="Sano R."/>
            <person name="Sawa S."/>
            <person name="Schmid M.W."/>
            <person name="Shirakawa M."/>
            <person name="Solano R."/>
            <person name="Spunde A."/>
            <person name="Suetsugu N."/>
            <person name="Sugano S."/>
            <person name="Sugiyama A."/>
            <person name="Sun R."/>
            <person name="Suzuki Y."/>
            <person name="Takenaka M."/>
            <person name="Takezawa D."/>
            <person name="Tomogane H."/>
            <person name="Tsuzuki M."/>
            <person name="Ueda T."/>
            <person name="Umeda M."/>
            <person name="Ward J.M."/>
            <person name="Watanabe Y."/>
            <person name="Yazaki K."/>
            <person name="Yokoyama R."/>
            <person name="Yoshitake Y."/>
            <person name="Yotsui I."/>
            <person name="Zachgo S."/>
            <person name="Schmutz J."/>
        </authorList>
    </citation>
    <scope>NUCLEOTIDE SEQUENCE [LARGE SCALE GENOMIC DNA]</scope>
    <source>
        <strain evidence="3">Tak-1</strain>
    </source>
</reference>
<feature type="compositionally biased region" description="Low complexity" evidence="1">
    <location>
        <begin position="20"/>
        <end position="29"/>
    </location>
</feature>
<accession>A0A2R6XW64</accession>
<evidence type="ECO:0000313" key="2">
    <source>
        <dbReference type="EMBL" id="PTQ50338.1"/>
    </source>
</evidence>
<feature type="compositionally biased region" description="Basic and acidic residues" evidence="1">
    <location>
        <begin position="34"/>
        <end position="46"/>
    </location>
</feature>
<dbReference type="Proteomes" id="UP000244005">
    <property type="component" value="Unassembled WGS sequence"/>
</dbReference>
<feature type="region of interest" description="Disordered" evidence="1">
    <location>
        <begin position="1"/>
        <end position="46"/>
    </location>
</feature>
<gene>
    <name evidence="2" type="ORF">MARPO_0001s0332</name>
</gene>
<proteinExistence type="predicted"/>
<dbReference type="AlphaFoldDB" id="A0A2R6XW64"/>
<evidence type="ECO:0000313" key="3">
    <source>
        <dbReference type="Proteomes" id="UP000244005"/>
    </source>
</evidence>
<organism evidence="2 3">
    <name type="scientific">Marchantia polymorpha</name>
    <name type="common">Common liverwort</name>
    <name type="synonym">Marchantia aquatica</name>
    <dbReference type="NCBI Taxonomy" id="3197"/>
    <lineage>
        <taxon>Eukaryota</taxon>
        <taxon>Viridiplantae</taxon>
        <taxon>Streptophyta</taxon>
        <taxon>Embryophyta</taxon>
        <taxon>Marchantiophyta</taxon>
        <taxon>Marchantiopsida</taxon>
        <taxon>Marchantiidae</taxon>
        <taxon>Marchantiales</taxon>
        <taxon>Marchantiaceae</taxon>
        <taxon>Marchantia</taxon>
    </lineage>
</organism>
<dbReference type="EMBL" id="KZ772673">
    <property type="protein sequence ID" value="PTQ50338.1"/>
    <property type="molecule type" value="Genomic_DNA"/>
</dbReference>
<keyword evidence="3" id="KW-1185">Reference proteome</keyword>